<dbReference type="InterPro" id="IPR029903">
    <property type="entry name" value="RmlD-like-bd"/>
</dbReference>
<dbReference type="EC" id="1.1.1.133" evidence="3 6"/>
<dbReference type="Gene3D" id="3.40.50.720">
    <property type="entry name" value="NAD(P)-binding Rossmann-like Domain"/>
    <property type="match status" value="1"/>
</dbReference>
<comment type="function">
    <text evidence="6">Catalyzes the reduction of dTDP-6-deoxy-L-lyxo-4-hexulose to yield dTDP-L-rhamnose.</text>
</comment>
<gene>
    <name evidence="8" type="ORF">ACFX5D_08565</name>
</gene>
<name>A0ABW6HLT9_9FLAO</name>
<keyword evidence="9" id="KW-1185">Reference proteome</keyword>
<dbReference type="RefSeq" id="WP_379857813.1">
    <property type="nucleotide sequence ID" value="NZ_JBHZQA010000004.1"/>
</dbReference>
<comment type="similarity">
    <text evidence="2 6">Belongs to the dTDP-4-dehydrorhamnose reductase family.</text>
</comment>
<evidence type="ECO:0000313" key="8">
    <source>
        <dbReference type="EMBL" id="MFE3848012.1"/>
    </source>
</evidence>
<dbReference type="SUPFAM" id="SSF51735">
    <property type="entry name" value="NAD(P)-binding Rossmann-fold domains"/>
    <property type="match status" value="1"/>
</dbReference>
<dbReference type="CDD" id="cd05254">
    <property type="entry name" value="dTDP_HR_like_SDR_e"/>
    <property type="match status" value="1"/>
</dbReference>
<keyword evidence="6" id="KW-0521">NADP</keyword>
<comment type="catalytic activity">
    <reaction evidence="5">
        <text>dTDP-beta-L-rhamnose + NADP(+) = dTDP-4-dehydro-beta-L-rhamnose + NADPH + H(+)</text>
        <dbReference type="Rhea" id="RHEA:21796"/>
        <dbReference type="ChEBI" id="CHEBI:15378"/>
        <dbReference type="ChEBI" id="CHEBI:57510"/>
        <dbReference type="ChEBI" id="CHEBI:57783"/>
        <dbReference type="ChEBI" id="CHEBI:58349"/>
        <dbReference type="ChEBI" id="CHEBI:62830"/>
        <dbReference type="EC" id="1.1.1.133"/>
    </reaction>
</comment>
<dbReference type="PANTHER" id="PTHR10491:SF4">
    <property type="entry name" value="METHIONINE ADENOSYLTRANSFERASE 2 SUBUNIT BETA"/>
    <property type="match status" value="1"/>
</dbReference>
<evidence type="ECO:0000256" key="5">
    <source>
        <dbReference type="ARBA" id="ARBA00048200"/>
    </source>
</evidence>
<evidence type="ECO:0000256" key="1">
    <source>
        <dbReference type="ARBA" id="ARBA00004781"/>
    </source>
</evidence>
<keyword evidence="6" id="KW-0560">Oxidoreductase</keyword>
<dbReference type="Proteomes" id="UP001600039">
    <property type="component" value="Unassembled WGS sequence"/>
</dbReference>
<dbReference type="PANTHER" id="PTHR10491">
    <property type="entry name" value="DTDP-4-DEHYDRORHAMNOSE REDUCTASE"/>
    <property type="match status" value="1"/>
</dbReference>
<comment type="caution">
    <text evidence="8">The sequence shown here is derived from an EMBL/GenBank/DDBJ whole genome shotgun (WGS) entry which is preliminary data.</text>
</comment>
<evidence type="ECO:0000256" key="4">
    <source>
        <dbReference type="ARBA" id="ARBA00017099"/>
    </source>
</evidence>
<dbReference type="InterPro" id="IPR005913">
    <property type="entry name" value="dTDP_dehydrorham_reduct"/>
</dbReference>
<dbReference type="Pfam" id="PF04321">
    <property type="entry name" value="RmlD_sub_bind"/>
    <property type="match status" value="1"/>
</dbReference>
<evidence type="ECO:0000313" key="9">
    <source>
        <dbReference type="Proteomes" id="UP001600039"/>
    </source>
</evidence>
<accession>A0ABW6HLT9</accession>
<evidence type="ECO:0000256" key="2">
    <source>
        <dbReference type="ARBA" id="ARBA00010944"/>
    </source>
</evidence>
<comment type="pathway">
    <text evidence="1 6">Carbohydrate biosynthesis; dTDP-L-rhamnose biosynthesis.</text>
</comment>
<proteinExistence type="inferred from homology"/>
<evidence type="ECO:0000259" key="7">
    <source>
        <dbReference type="Pfam" id="PF04321"/>
    </source>
</evidence>
<sequence length="287" mass="32552">MKKILVIGVKGMAGHMLYNYFTESKLYDVYGLARNIESGSQLFNIDVSDTAQLQSLFATHQFDYVVNCIGILNNDAEDFPSKAIWFNSYFPHYLEEITKDTKTKIIHISTDCVFSGKEGGYTEDDIKNGIGFYAQSKALGELTNAKDVTIRTSIIGPELNQNGIGLFHWFMSQSDEAKLSGYTNAFWSGLTTLELAKIVLEIIEQNINGLIQVAHSSKIDKYNLISLFNSIYKNSKIAIEPNGNYHVDKSLVSIRTDFDYQVPDYQKMLESQKDWILQHATIYSHYL</sequence>
<organism evidence="8 9">
    <name type="scientific">Flavobacterium fructosi</name>
    <dbReference type="NCBI Taxonomy" id="3230416"/>
    <lineage>
        <taxon>Bacteria</taxon>
        <taxon>Pseudomonadati</taxon>
        <taxon>Bacteroidota</taxon>
        <taxon>Flavobacteriia</taxon>
        <taxon>Flavobacteriales</taxon>
        <taxon>Flavobacteriaceae</taxon>
        <taxon>Flavobacterium</taxon>
    </lineage>
</organism>
<dbReference type="EMBL" id="JBHZQA010000004">
    <property type="protein sequence ID" value="MFE3848012.1"/>
    <property type="molecule type" value="Genomic_DNA"/>
</dbReference>
<protein>
    <recommendedName>
        <fullName evidence="4 6">dTDP-4-dehydrorhamnose reductase</fullName>
        <ecNumber evidence="3 6">1.1.1.133</ecNumber>
    </recommendedName>
</protein>
<reference evidence="8 9" key="1">
    <citation type="submission" date="2024-06" db="EMBL/GenBank/DDBJ databases">
        <title>Flavobacterium spp. isolated from glacier.</title>
        <authorList>
            <person name="Han D."/>
        </authorList>
    </citation>
    <scope>NUCLEOTIDE SEQUENCE [LARGE SCALE GENOMIC DNA]</scope>
    <source>
        <strain evidence="8 9">LB3P45</strain>
    </source>
</reference>
<evidence type="ECO:0000256" key="3">
    <source>
        <dbReference type="ARBA" id="ARBA00012929"/>
    </source>
</evidence>
<dbReference type="InterPro" id="IPR036291">
    <property type="entry name" value="NAD(P)-bd_dom_sf"/>
</dbReference>
<feature type="domain" description="RmlD-like substrate binding" evidence="7">
    <location>
        <begin position="3"/>
        <end position="219"/>
    </location>
</feature>
<evidence type="ECO:0000256" key="6">
    <source>
        <dbReference type="RuleBase" id="RU364082"/>
    </source>
</evidence>